<evidence type="ECO:0000313" key="2">
    <source>
        <dbReference type="Proteomes" id="UP000266841"/>
    </source>
</evidence>
<keyword evidence="2" id="KW-1185">Reference proteome</keyword>
<name>K0SF29_THAOC</name>
<organism evidence="1 2">
    <name type="scientific">Thalassiosira oceanica</name>
    <name type="common">Marine diatom</name>
    <dbReference type="NCBI Taxonomy" id="159749"/>
    <lineage>
        <taxon>Eukaryota</taxon>
        <taxon>Sar</taxon>
        <taxon>Stramenopiles</taxon>
        <taxon>Ochrophyta</taxon>
        <taxon>Bacillariophyta</taxon>
        <taxon>Coscinodiscophyceae</taxon>
        <taxon>Thalassiosirophycidae</taxon>
        <taxon>Thalassiosirales</taxon>
        <taxon>Thalassiosiraceae</taxon>
        <taxon>Thalassiosira</taxon>
    </lineage>
</organism>
<dbReference type="AlphaFoldDB" id="K0SF29"/>
<dbReference type="EMBL" id="AGNL01029171">
    <property type="protein sequence ID" value="EJK57192.1"/>
    <property type="molecule type" value="Genomic_DNA"/>
</dbReference>
<comment type="caution">
    <text evidence="1">The sequence shown here is derived from an EMBL/GenBank/DDBJ whole genome shotgun (WGS) entry which is preliminary data.</text>
</comment>
<dbReference type="Proteomes" id="UP000266841">
    <property type="component" value="Unassembled WGS sequence"/>
</dbReference>
<protein>
    <submittedName>
        <fullName evidence="1">Uncharacterized protein</fullName>
    </submittedName>
</protein>
<gene>
    <name evidence="1" type="ORF">THAOC_22794</name>
</gene>
<sequence>MLGTVTQDRGCMGSRDRGDRGWGSVPVNCACGVNNNSWQLAGDRMTGRQDQIPATLRGRSLEVLGQLIFRSISCQLQGLTRQDFGKANGFHLLLGYFCRAAGIMPYHGMLGVPKAKKHETQRDEKHGKPDLRGKYIGQSCAREAAEGGGVYSRAES</sequence>
<accession>K0SF29</accession>
<reference evidence="1 2" key="1">
    <citation type="journal article" date="2012" name="Genome Biol.">
        <title>Genome and low-iron response of an oceanic diatom adapted to chronic iron limitation.</title>
        <authorList>
            <person name="Lommer M."/>
            <person name="Specht M."/>
            <person name="Roy A.S."/>
            <person name="Kraemer L."/>
            <person name="Andreson R."/>
            <person name="Gutowska M.A."/>
            <person name="Wolf J."/>
            <person name="Bergner S.V."/>
            <person name="Schilhabel M.B."/>
            <person name="Klostermeier U.C."/>
            <person name="Beiko R.G."/>
            <person name="Rosenstiel P."/>
            <person name="Hippler M."/>
            <person name="Laroche J."/>
        </authorList>
    </citation>
    <scope>NUCLEOTIDE SEQUENCE [LARGE SCALE GENOMIC DNA]</scope>
    <source>
        <strain evidence="1 2">CCMP1005</strain>
    </source>
</reference>
<evidence type="ECO:0000313" key="1">
    <source>
        <dbReference type="EMBL" id="EJK57192.1"/>
    </source>
</evidence>
<proteinExistence type="predicted"/>